<dbReference type="InterPro" id="IPR052738">
    <property type="entry name" value="ABC-Tungstate_binding"/>
</dbReference>
<dbReference type="Proteomes" id="UP000664534">
    <property type="component" value="Unassembled WGS sequence"/>
</dbReference>
<feature type="domain" description="PBP" evidence="1">
    <location>
        <begin position="33"/>
        <end position="279"/>
    </location>
</feature>
<dbReference type="PANTHER" id="PTHR37945:SF1">
    <property type="entry name" value="EXTRACELLULAR TUNGSTATE BINDING PROTEIN"/>
    <property type="match status" value="1"/>
</dbReference>
<evidence type="ECO:0000259" key="1">
    <source>
        <dbReference type="Pfam" id="PF12849"/>
    </source>
</evidence>
<comment type="caution">
    <text evidence="2">The sequence shown here is derived from an EMBL/GenBank/DDBJ whole genome shotgun (WGS) entry which is preliminary data.</text>
</comment>
<sequence length="309" mass="34110">MASRPHLDAVTRENFCEVQPTEIYHGTTKDIDPPVKLRIATGGAGQSGLLRALADAFIDDQVSESKCSPFAVSWIKSDTTASFNHLADNSADLSITYNAAAEEIAIAQGVADKRIYAWRDHFLLVDIEGPKNNPANLTVSPNTTIEALFSQLFIAAIASDNAVRFLSRYDKSATNIKESAIWTSIGQTPWSYPFSFFYHINPEFPYQALATAARLQEYTLVDRGTWYGVEPWIREDMKIYMEGRDEGETDILLNPARALVGAHGENKAMADAFAEWVARPDGGQRVVGRFAVNGIVLYTKAPRENLSGL</sequence>
<dbReference type="Gene3D" id="3.40.190.10">
    <property type="entry name" value="Periplasmic binding protein-like II"/>
    <property type="match status" value="2"/>
</dbReference>
<organism evidence="2 3">
    <name type="scientific">Imshaugia aleurites</name>
    <dbReference type="NCBI Taxonomy" id="172621"/>
    <lineage>
        <taxon>Eukaryota</taxon>
        <taxon>Fungi</taxon>
        <taxon>Dikarya</taxon>
        <taxon>Ascomycota</taxon>
        <taxon>Pezizomycotina</taxon>
        <taxon>Lecanoromycetes</taxon>
        <taxon>OSLEUM clade</taxon>
        <taxon>Lecanoromycetidae</taxon>
        <taxon>Lecanorales</taxon>
        <taxon>Lecanorineae</taxon>
        <taxon>Parmeliaceae</taxon>
        <taxon>Imshaugia</taxon>
    </lineage>
</organism>
<evidence type="ECO:0000313" key="2">
    <source>
        <dbReference type="EMBL" id="CAF9938323.1"/>
    </source>
</evidence>
<keyword evidence="3" id="KW-1185">Reference proteome</keyword>
<name>A0A8H3GDN4_9LECA</name>
<dbReference type="EMBL" id="CAJPDT010000107">
    <property type="protein sequence ID" value="CAF9938323.1"/>
    <property type="molecule type" value="Genomic_DNA"/>
</dbReference>
<dbReference type="OrthoDB" id="10260248at2759"/>
<accession>A0A8H3GDN4</accession>
<protein>
    <recommendedName>
        <fullName evidence="1">PBP domain-containing protein</fullName>
    </recommendedName>
</protein>
<reference evidence="2" key="1">
    <citation type="submission" date="2021-03" db="EMBL/GenBank/DDBJ databases">
        <authorList>
            <person name="Tagirdzhanova G."/>
        </authorList>
    </citation>
    <scope>NUCLEOTIDE SEQUENCE</scope>
</reference>
<dbReference type="PANTHER" id="PTHR37945">
    <property type="entry name" value="EXTRACELLULAR TUNGSTATE BINDING PROTEIN"/>
    <property type="match status" value="1"/>
</dbReference>
<evidence type="ECO:0000313" key="3">
    <source>
        <dbReference type="Proteomes" id="UP000664534"/>
    </source>
</evidence>
<proteinExistence type="predicted"/>
<gene>
    <name evidence="2" type="ORF">IMSHALPRED_000761</name>
</gene>
<dbReference type="Pfam" id="PF12849">
    <property type="entry name" value="PBP_like_2"/>
    <property type="match status" value="1"/>
</dbReference>
<dbReference type="AlphaFoldDB" id="A0A8H3GDN4"/>
<dbReference type="InterPro" id="IPR024370">
    <property type="entry name" value="PBP_domain"/>
</dbReference>